<dbReference type="SMART" id="SM00854">
    <property type="entry name" value="PGA_cap"/>
    <property type="match status" value="1"/>
</dbReference>
<dbReference type="CDD" id="cd07381">
    <property type="entry name" value="MPP_CapA"/>
    <property type="match status" value="1"/>
</dbReference>
<dbReference type="OrthoDB" id="9810718at2"/>
<gene>
    <name evidence="3" type="ORF">SAMN05660976_04811</name>
</gene>
<proteinExistence type="inferred from homology"/>
<dbReference type="Proteomes" id="UP000198953">
    <property type="component" value="Unassembled WGS sequence"/>
</dbReference>
<accession>A0A1H7XBZ4</accession>
<keyword evidence="4" id="KW-1185">Reference proteome</keyword>
<dbReference type="AlphaFoldDB" id="A0A1H7XBZ4"/>
<dbReference type="InterPro" id="IPR019079">
    <property type="entry name" value="Capsule_synth_CapA"/>
</dbReference>
<name>A0A1H7XBZ4_9ACTN</name>
<dbReference type="InterPro" id="IPR029052">
    <property type="entry name" value="Metallo-depent_PP-like"/>
</dbReference>
<evidence type="ECO:0000259" key="2">
    <source>
        <dbReference type="SMART" id="SM00854"/>
    </source>
</evidence>
<sequence length="337" mass="36133">MSVTMALAGDTMLGRGVAERLDRPSTVEDLFSAEVRARLAEADLVLLNLECCVSSRGARWTAPGKPFHFRAPPRAAGLLAELGVDCVTLANNHALDYGYEALHDTLDHLARAGVRCVGAGDRLPEARTPVVLRAGGLRLAVVALSDHPSDFAATARRPGIAYADLNAGLPSWVREAVADAGEQADVVLVTPHWGPNMVEEPLPYVRRAAEELVACGATLVAGHSAHVFHGVAPPVLYDLGDFIDDYATHPLLRNDLGLLWQVTLDERGPRRLRALPLKLGYCRTEAARDDEWRWVRDRFTAACARLGASVSPEDHDLVVELGAVQGQGAGRGRAGAS</sequence>
<evidence type="ECO:0000256" key="1">
    <source>
        <dbReference type="ARBA" id="ARBA00005662"/>
    </source>
</evidence>
<dbReference type="Pfam" id="PF09587">
    <property type="entry name" value="PGA_cap"/>
    <property type="match status" value="1"/>
</dbReference>
<dbReference type="PANTHER" id="PTHR33393:SF13">
    <property type="entry name" value="PGA BIOSYNTHESIS PROTEIN CAPA"/>
    <property type="match status" value="1"/>
</dbReference>
<reference evidence="3 4" key="1">
    <citation type="submission" date="2016-10" db="EMBL/GenBank/DDBJ databases">
        <authorList>
            <person name="de Groot N.N."/>
        </authorList>
    </citation>
    <scope>NUCLEOTIDE SEQUENCE [LARGE SCALE GENOMIC DNA]</scope>
    <source>
        <strain evidence="3 4">DSM 43357</strain>
    </source>
</reference>
<dbReference type="EMBL" id="FOBF01000011">
    <property type="protein sequence ID" value="SEM30559.1"/>
    <property type="molecule type" value="Genomic_DNA"/>
</dbReference>
<dbReference type="PANTHER" id="PTHR33393">
    <property type="entry name" value="POLYGLUTAMINE SYNTHESIS ACCESSORY PROTEIN RV0574C-RELATED"/>
    <property type="match status" value="1"/>
</dbReference>
<dbReference type="Gene3D" id="3.60.21.10">
    <property type="match status" value="1"/>
</dbReference>
<evidence type="ECO:0000313" key="3">
    <source>
        <dbReference type="EMBL" id="SEM30559.1"/>
    </source>
</evidence>
<comment type="similarity">
    <text evidence="1">Belongs to the CapA family.</text>
</comment>
<organism evidence="3 4">
    <name type="scientific">Nonomuraea pusilla</name>
    <dbReference type="NCBI Taxonomy" id="46177"/>
    <lineage>
        <taxon>Bacteria</taxon>
        <taxon>Bacillati</taxon>
        <taxon>Actinomycetota</taxon>
        <taxon>Actinomycetes</taxon>
        <taxon>Streptosporangiales</taxon>
        <taxon>Streptosporangiaceae</taxon>
        <taxon>Nonomuraea</taxon>
    </lineage>
</organism>
<dbReference type="RefSeq" id="WP_055501455.1">
    <property type="nucleotide sequence ID" value="NZ_BBZG01000001.1"/>
</dbReference>
<protein>
    <submittedName>
        <fullName evidence="3">Poly-gamma-glutamate synthesis protein (Capsule biosynthesis protein)</fullName>
    </submittedName>
</protein>
<evidence type="ECO:0000313" key="4">
    <source>
        <dbReference type="Proteomes" id="UP000198953"/>
    </source>
</evidence>
<dbReference type="SUPFAM" id="SSF56300">
    <property type="entry name" value="Metallo-dependent phosphatases"/>
    <property type="match status" value="1"/>
</dbReference>
<feature type="domain" description="Capsule synthesis protein CapA" evidence="2">
    <location>
        <begin position="4"/>
        <end position="246"/>
    </location>
</feature>
<dbReference type="InterPro" id="IPR052169">
    <property type="entry name" value="CW_Biosynth-Accessory"/>
</dbReference>
<dbReference type="STRING" id="46177.SAMN05660976_04811"/>